<reference evidence="3" key="1">
    <citation type="journal article" date="2017" name="BMC Genomics">
        <title>Gapless genome assembly of Colletotrichum higginsianum reveals chromosome structure and association of transposable elements with secondary metabolite gene clusters.</title>
        <authorList>
            <person name="Dallery J.-F."/>
            <person name="Lapalu N."/>
            <person name="Zampounis A."/>
            <person name="Pigne S."/>
            <person name="Luyten I."/>
            <person name="Amselem J."/>
            <person name="Wittenberg A.H.J."/>
            <person name="Zhou S."/>
            <person name="de Queiroz M.V."/>
            <person name="Robin G.P."/>
            <person name="Auger A."/>
            <person name="Hainaut M."/>
            <person name="Henrissat B."/>
            <person name="Kim K.-T."/>
            <person name="Lee Y.-H."/>
            <person name="Lespinet O."/>
            <person name="Schwartz D.C."/>
            <person name="Thon M.R."/>
            <person name="O'Connell R.J."/>
        </authorList>
    </citation>
    <scope>NUCLEOTIDE SEQUENCE [LARGE SCALE GENOMIC DNA]</scope>
    <source>
        <strain evidence="3">IMI 349063</strain>
    </source>
</reference>
<dbReference type="GeneID" id="28871193"/>
<accession>A0A1B7Y072</accession>
<keyword evidence="3" id="KW-1185">Reference proteome</keyword>
<evidence type="ECO:0000256" key="1">
    <source>
        <dbReference type="SAM" id="MobiDB-lite"/>
    </source>
</evidence>
<evidence type="ECO:0000313" key="3">
    <source>
        <dbReference type="Proteomes" id="UP000092177"/>
    </source>
</evidence>
<sequence length="259" mass="29144">MSPSTLPSFPSVYLNSALSLPSHLSFPSILPFFPVFRPTTPYTYTYVPTHLGQPRPDQQTCLRLPILDQFRTRQVFEGREGTTDWYWTTRMVWEGNAQLFIGLEGGPEDRLPPAEARNSHGLPGATRQTGSTRVLSRIWPERARISSPPTTVAGQTVWLHDPVSVLLRMRLTPRKQQQEEDDDDDEREEGKEGEKMRQIQSPVEPGNPSTTTTPMRAQARVKSLPGPAMRAVAMTGPAPAHARPRQTWDPAKENDRNKP</sequence>
<evidence type="ECO:0000313" key="2">
    <source>
        <dbReference type="EMBL" id="OBR05409.1"/>
    </source>
</evidence>
<dbReference type="KEGG" id="chig:CH63R_12112"/>
<dbReference type="AlphaFoldDB" id="A0A1B7Y072"/>
<dbReference type="RefSeq" id="XP_018153927.1">
    <property type="nucleotide sequence ID" value="XM_018307086.1"/>
</dbReference>
<feature type="compositionally biased region" description="Basic and acidic residues" evidence="1">
    <location>
        <begin position="250"/>
        <end position="259"/>
    </location>
</feature>
<name>A0A1B7Y072_COLHI</name>
<dbReference type="VEuPathDB" id="FungiDB:CH63R_12112"/>
<dbReference type="EMBL" id="LTAN01000008">
    <property type="protein sequence ID" value="OBR05409.1"/>
    <property type="molecule type" value="Genomic_DNA"/>
</dbReference>
<organism evidence="2 3">
    <name type="scientific">Colletotrichum higginsianum (strain IMI 349063)</name>
    <name type="common">Crucifer anthracnose fungus</name>
    <dbReference type="NCBI Taxonomy" id="759273"/>
    <lineage>
        <taxon>Eukaryota</taxon>
        <taxon>Fungi</taxon>
        <taxon>Dikarya</taxon>
        <taxon>Ascomycota</taxon>
        <taxon>Pezizomycotina</taxon>
        <taxon>Sordariomycetes</taxon>
        <taxon>Hypocreomycetidae</taxon>
        <taxon>Glomerellales</taxon>
        <taxon>Glomerellaceae</taxon>
        <taxon>Colletotrichum</taxon>
        <taxon>Colletotrichum destructivum species complex</taxon>
    </lineage>
</organism>
<dbReference type="Proteomes" id="UP000092177">
    <property type="component" value="Chromosome 8"/>
</dbReference>
<gene>
    <name evidence="2" type="ORF">CH63R_12112</name>
</gene>
<comment type="caution">
    <text evidence="2">The sequence shown here is derived from an EMBL/GenBank/DDBJ whole genome shotgun (WGS) entry which is preliminary data.</text>
</comment>
<feature type="region of interest" description="Disordered" evidence="1">
    <location>
        <begin position="115"/>
        <end position="134"/>
    </location>
</feature>
<feature type="region of interest" description="Disordered" evidence="1">
    <location>
        <begin position="170"/>
        <end position="259"/>
    </location>
</feature>
<proteinExistence type="predicted"/>
<protein>
    <submittedName>
        <fullName evidence="2">Uncharacterized protein</fullName>
    </submittedName>
</protein>
<feature type="compositionally biased region" description="Basic and acidic residues" evidence="1">
    <location>
        <begin position="188"/>
        <end position="197"/>
    </location>
</feature>